<accession>A0A2R4W2W1</accession>
<feature type="transmembrane region" description="Helical" evidence="1">
    <location>
        <begin position="151"/>
        <end position="172"/>
    </location>
</feature>
<organism evidence="3 4">
    <name type="scientific">Thermodesulfobium acidiphilum</name>
    <dbReference type="NCBI Taxonomy" id="1794699"/>
    <lineage>
        <taxon>Bacteria</taxon>
        <taxon>Pseudomonadati</taxon>
        <taxon>Thermodesulfobiota</taxon>
        <taxon>Thermodesulfobiia</taxon>
        <taxon>Thermodesulfobiales</taxon>
        <taxon>Thermodesulfobiaceae</taxon>
        <taxon>Thermodesulfobium</taxon>
    </lineage>
</organism>
<proteinExistence type="predicted"/>
<dbReference type="Proteomes" id="UP000244792">
    <property type="component" value="Chromosome"/>
</dbReference>
<keyword evidence="1" id="KW-1133">Transmembrane helix</keyword>
<dbReference type="OrthoDB" id="9779183at2"/>
<keyword evidence="2" id="KW-0732">Signal</keyword>
<evidence type="ECO:0000313" key="3">
    <source>
        <dbReference type="EMBL" id="AWB11113.1"/>
    </source>
</evidence>
<keyword evidence="1" id="KW-0812">Transmembrane</keyword>
<dbReference type="AlphaFoldDB" id="A0A2R4W2W1"/>
<evidence type="ECO:0000256" key="2">
    <source>
        <dbReference type="SAM" id="SignalP"/>
    </source>
</evidence>
<feature type="transmembrane region" description="Helical" evidence="1">
    <location>
        <begin position="184"/>
        <end position="207"/>
    </location>
</feature>
<evidence type="ECO:0000256" key="1">
    <source>
        <dbReference type="SAM" id="Phobius"/>
    </source>
</evidence>
<sequence>MYHLYNRRSFIKKLIYSLIAFKLMLYNSNSLAESSTEVWGQCPRGLQYDPYPGKCSRYIDTNNDGYCDYSEPPPKTKSSLNSYVSKKAENFNNTKPLFGDDIAEAADRKRRRSITESYNTGTLSILAILFSLISGLLVRKKVIKKQTLLKICNFVLALSFVVSAVLGMILSLKYDGLIKLPLPSWVLFLHVEFGIVFCFLAILHLALNWKSMLYLFNLNGKKN</sequence>
<name>A0A2R4W2W1_THEAF</name>
<keyword evidence="1" id="KW-0472">Membrane</keyword>
<gene>
    <name evidence="3" type="ORF">TDSAC_1777</name>
</gene>
<keyword evidence="4" id="KW-1185">Reference proteome</keyword>
<feature type="signal peptide" evidence="2">
    <location>
        <begin position="1"/>
        <end position="32"/>
    </location>
</feature>
<dbReference type="EMBL" id="CP020921">
    <property type="protein sequence ID" value="AWB11113.1"/>
    <property type="molecule type" value="Genomic_DNA"/>
</dbReference>
<feature type="transmembrane region" description="Helical" evidence="1">
    <location>
        <begin position="118"/>
        <end position="139"/>
    </location>
</feature>
<feature type="chain" id="PRO_5015342659" description="DUF4405 domain-containing protein" evidence="2">
    <location>
        <begin position="33"/>
        <end position="223"/>
    </location>
</feature>
<dbReference type="KEGG" id="taci:TDSAC_1777"/>
<reference evidence="3 4" key="1">
    <citation type="submission" date="2017-04" db="EMBL/GenBank/DDBJ databases">
        <title>Genomic insights into metabolism of Thermodesulfobium acidiphilum.</title>
        <authorList>
            <person name="Toshchakov S.V."/>
            <person name="Frolov E.N."/>
            <person name="Kublanov I.V."/>
            <person name="Samarov N.I."/>
            <person name="Novikov A."/>
            <person name="Lebedinsky A.V."/>
            <person name="Bonch-Osmolovskaya E.A."/>
            <person name="Chernyh N.A."/>
        </authorList>
    </citation>
    <scope>NUCLEOTIDE SEQUENCE [LARGE SCALE GENOMIC DNA]</scope>
    <source>
        <strain evidence="3 4">3127-1</strain>
    </source>
</reference>
<protein>
    <recommendedName>
        <fullName evidence="5">DUF4405 domain-containing protein</fullName>
    </recommendedName>
</protein>
<evidence type="ECO:0008006" key="5">
    <source>
        <dbReference type="Google" id="ProtNLM"/>
    </source>
</evidence>
<dbReference type="RefSeq" id="WP_108310195.1">
    <property type="nucleotide sequence ID" value="NZ_CP020921.1"/>
</dbReference>
<evidence type="ECO:0000313" key="4">
    <source>
        <dbReference type="Proteomes" id="UP000244792"/>
    </source>
</evidence>